<name>X1HR89_9ZZZZ</name>
<protein>
    <recommendedName>
        <fullName evidence="1">HTH hxlR-type domain-containing protein</fullName>
    </recommendedName>
</protein>
<dbReference type="Pfam" id="PF01638">
    <property type="entry name" value="HxlR"/>
    <property type="match status" value="1"/>
</dbReference>
<sequence length="73" mass="8214">SRDLLQKLDEEPHRFTELLSSMDVARGTLSSRLSEAKDMGLIHRTIRQDNGHPVWSLTAQGKEESKQLKVNAG</sequence>
<evidence type="ECO:0000313" key="2">
    <source>
        <dbReference type="EMBL" id="GAH56354.1"/>
    </source>
</evidence>
<accession>X1HR89</accession>
<evidence type="ECO:0000259" key="1">
    <source>
        <dbReference type="Pfam" id="PF01638"/>
    </source>
</evidence>
<feature type="non-terminal residue" evidence="2">
    <location>
        <position position="1"/>
    </location>
</feature>
<dbReference type="EMBL" id="BARU01022399">
    <property type="protein sequence ID" value="GAH56354.1"/>
    <property type="molecule type" value="Genomic_DNA"/>
</dbReference>
<dbReference type="InterPro" id="IPR036390">
    <property type="entry name" value="WH_DNA-bd_sf"/>
</dbReference>
<dbReference type="Gene3D" id="1.10.10.10">
    <property type="entry name" value="Winged helix-like DNA-binding domain superfamily/Winged helix DNA-binding domain"/>
    <property type="match status" value="1"/>
</dbReference>
<gene>
    <name evidence="2" type="ORF">S03H2_36492</name>
</gene>
<feature type="domain" description="HTH hxlR-type" evidence="1">
    <location>
        <begin position="5"/>
        <end position="64"/>
    </location>
</feature>
<reference evidence="2" key="1">
    <citation type="journal article" date="2014" name="Front. Microbiol.">
        <title>High frequency of phylogenetically diverse reductive dehalogenase-homologous genes in deep subseafloor sedimentary metagenomes.</title>
        <authorList>
            <person name="Kawai M."/>
            <person name="Futagami T."/>
            <person name="Toyoda A."/>
            <person name="Takaki Y."/>
            <person name="Nishi S."/>
            <person name="Hori S."/>
            <person name="Arai W."/>
            <person name="Tsubouchi T."/>
            <person name="Morono Y."/>
            <person name="Uchiyama I."/>
            <person name="Ito T."/>
            <person name="Fujiyama A."/>
            <person name="Inagaki F."/>
            <person name="Takami H."/>
        </authorList>
    </citation>
    <scope>NUCLEOTIDE SEQUENCE</scope>
    <source>
        <strain evidence="2">Expedition CK06-06</strain>
    </source>
</reference>
<dbReference type="AlphaFoldDB" id="X1HR89"/>
<dbReference type="InterPro" id="IPR036388">
    <property type="entry name" value="WH-like_DNA-bd_sf"/>
</dbReference>
<dbReference type="InterPro" id="IPR002577">
    <property type="entry name" value="HTH_HxlR"/>
</dbReference>
<dbReference type="SUPFAM" id="SSF46785">
    <property type="entry name" value="Winged helix' DNA-binding domain"/>
    <property type="match status" value="1"/>
</dbReference>
<proteinExistence type="predicted"/>
<comment type="caution">
    <text evidence="2">The sequence shown here is derived from an EMBL/GenBank/DDBJ whole genome shotgun (WGS) entry which is preliminary data.</text>
</comment>
<organism evidence="2">
    <name type="scientific">marine sediment metagenome</name>
    <dbReference type="NCBI Taxonomy" id="412755"/>
    <lineage>
        <taxon>unclassified sequences</taxon>
        <taxon>metagenomes</taxon>
        <taxon>ecological metagenomes</taxon>
    </lineage>
</organism>